<keyword evidence="3 6" id="KW-0012">Acyltransferase</keyword>
<feature type="domain" description="Phospholipid/glycerol acyltransferase" evidence="5">
    <location>
        <begin position="70"/>
        <end position="184"/>
    </location>
</feature>
<accession>A0A5M6ZLA4</accession>
<evidence type="ECO:0000313" key="7">
    <source>
        <dbReference type="Proteomes" id="UP000325122"/>
    </source>
</evidence>
<dbReference type="Proteomes" id="UP000325122">
    <property type="component" value="Unassembled WGS sequence"/>
</dbReference>
<keyword evidence="4" id="KW-0472">Membrane</keyword>
<dbReference type="SUPFAM" id="SSF69593">
    <property type="entry name" value="Glycerol-3-phosphate (1)-acyltransferase"/>
    <property type="match status" value="1"/>
</dbReference>
<protein>
    <submittedName>
        <fullName evidence="6">1-acyl-sn-glycerol-3-phosphate acyltransferase</fullName>
    </submittedName>
</protein>
<keyword evidence="7" id="KW-1185">Reference proteome</keyword>
<keyword evidence="4" id="KW-0812">Transmembrane</keyword>
<gene>
    <name evidence="6" type="ORF">F1654_01660</name>
</gene>
<dbReference type="RefSeq" id="WP_150021766.1">
    <property type="nucleotide sequence ID" value="NZ_VWOJ01000001.1"/>
</dbReference>
<dbReference type="GO" id="GO:0003841">
    <property type="term" value="F:1-acylglycerol-3-phosphate O-acyltransferase activity"/>
    <property type="evidence" value="ECO:0007669"/>
    <property type="project" value="TreeGrafter"/>
</dbReference>
<evidence type="ECO:0000256" key="2">
    <source>
        <dbReference type="ARBA" id="ARBA00022679"/>
    </source>
</evidence>
<keyword evidence="2 6" id="KW-0808">Transferase</keyword>
<evidence type="ECO:0000256" key="1">
    <source>
        <dbReference type="ARBA" id="ARBA00005189"/>
    </source>
</evidence>
<feature type="transmembrane region" description="Helical" evidence="4">
    <location>
        <begin position="34"/>
        <end position="53"/>
    </location>
</feature>
<evidence type="ECO:0000259" key="5">
    <source>
        <dbReference type="SMART" id="SM00563"/>
    </source>
</evidence>
<evidence type="ECO:0000256" key="4">
    <source>
        <dbReference type="SAM" id="Phobius"/>
    </source>
</evidence>
<dbReference type="CDD" id="cd07989">
    <property type="entry name" value="LPLAT_AGPAT-like"/>
    <property type="match status" value="1"/>
</dbReference>
<dbReference type="GO" id="GO:0006654">
    <property type="term" value="P:phosphatidic acid biosynthetic process"/>
    <property type="evidence" value="ECO:0007669"/>
    <property type="project" value="TreeGrafter"/>
</dbReference>
<evidence type="ECO:0000256" key="3">
    <source>
        <dbReference type="ARBA" id="ARBA00023315"/>
    </source>
</evidence>
<evidence type="ECO:0000313" key="6">
    <source>
        <dbReference type="EMBL" id="KAA5804735.1"/>
    </source>
</evidence>
<dbReference type="InterPro" id="IPR002123">
    <property type="entry name" value="Plipid/glycerol_acylTrfase"/>
</dbReference>
<dbReference type="PANTHER" id="PTHR10434">
    <property type="entry name" value="1-ACYL-SN-GLYCEROL-3-PHOSPHATE ACYLTRANSFERASE"/>
    <property type="match status" value="1"/>
</dbReference>
<sequence length="237" mass="26611">MVRSLLHFAVYWLITIFAAIICALLALWPSRAPLAVGLHLYGKAQVLVLYWIAGIRVEVRGRQRLPDEPLIIAAKHQSWGDGFVMVDQFPGLAFIAGDHLLKFPLVGWILHRIGAIVLSNQGGAAERERMDKALQGLKRSRRPLLIYPEGHLAAPGQSHRYRKGVFHLYDTLKRPCVPVATNLGLSWDRRSFKKRPGRVTVEFLDPIGPGLSKEDFMAKLETVIEARTNALIREARA</sequence>
<name>A0A5M6ZLA4_9PROT</name>
<keyword evidence="4" id="KW-1133">Transmembrane helix</keyword>
<dbReference type="Pfam" id="PF01553">
    <property type="entry name" value="Acyltransferase"/>
    <property type="match status" value="1"/>
</dbReference>
<organism evidence="6 7">
    <name type="scientific">Alkalicaulis satelles</name>
    <dbReference type="NCBI Taxonomy" id="2609175"/>
    <lineage>
        <taxon>Bacteria</taxon>
        <taxon>Pseudomonadati</taxon>
        <taxon>Pseudomonadota</taxon>
        <taxon>Alphaproteobacteria</taxon>
        <taxon>Maricaulales</taxon>
        <taxon>Maricaulaceae</taxon>
        <taxon>Alkalicaulis</taxon>
    </lineage>
</organism>
<dbReference type="PANTHER" id="PTHR10434:SF40">
    <property type="entry name" value="1-ACYL-SN-GLYCEROL-3-PHOSPHATE ACYLTRANSFERASE"/>
    <property type="match status" value="1"/>
</dbReference>
<feature type="transmembrane region" description="Helical" evidence="4">
    <location>
        <begin position="9"/>
        <end position="28"/>
    </location>
</feature>
<dbReference type="AlphaFoldDB" id="A0A5M6ZLA4"/>
<proteinExistence type="predicted"/>
<comment type="caution">
    <text evidence="6">The sequence shown here is derived from an EMBL/GenBank/DDBJ whole genome shotgun (WGS) entry which is preliminary data.</text>
</comment>
<dbReference type="EMBL" id="VWOJ01000001">
    <property type="protein sequence ID" value="KAA5804735.1"/>
    <property type="molecule type" value="Genomic_DNA"/>
</dbReference>
<dbReference type="SMART" id="SM00563">
    <property type="entry name" value="PlsC"/>
    <property type="match status" value="1"/>
</dbReference>
<comment type="pathway">
    <text evidence="1">Lipid metabolism.</text>
</comment>
<reference evidence="6 7" key="1">
    <citation type="submission" date="2019-09" db="EMBL/GenBank/DDBJ databases">
        <authorList>
            <person name="Kevbrin V."/>
            <person name="Grouzdev D.S."/>
        </authorList>
    </citation>
    <scope>NUCLEOTIDE SEQUENCE [LARGE SCALE GENOMIC DNA]</scope>
    <source>
        <strain evidence="6 7">G-192</strain>
    </source>
</reference>